<keyword evidence="3" id="KW-0677">Repeat</keyword>
<dbReference type="InterPro" id="IPR050098">
    <property type="entry name" value="TFPI/VKTCI-like"/>
</dbReference>
<dbReference type="PRINTS" id="PR00759">
    <property type="entry name" value="BASICPTASE"/>
</dbReference>
<dbReference type="PANTHER" id="PTHR10083">
    <property type="entry name" value="KUNITZ-TYPE PROTEASE INHIBITOR-RELATED"/>
    <property type="match status" value="1"/>
</dbReference>
<reference evidence="12" key="1">
    <citation type="submission" date="2017-05" db="EMBL/GenBank/DDBJ databases">
        <authorList>
            <person name="QRISCLOUD D."/>
        </authorList>
    </citation>
    <scope>NUCLEOTIDE SEQUENCE</scope>
</reference>
<dbReference type="Pfam" id="PF00014">
    <property type="entry name" value="Kunitz_BPTI"/>
    <property type="match status" value="1"/>
</dbReference>
<dbReference type="PROSITE" id="PS00022">
    <property type="entry name" value="EGF_1"/>
    <property type="match status" value="1"/>
</dbReference>
<keyword evidence="2 8" id="KW-0732">Signal</keyword>
<dbReference type="AlphaFoldDB" id="A0A4Q8K4X0"/>
<sequence>MSVPIGFLLWLTLVAVFKSNAGEYQQSVEENLGQIQQQSEDESSNSIDSYQQEALSQQDSICELDKKIGPCKASLPRYYYNKREGKCEFFIYGGCNGNGNNFKTFRECEFACQEQQQSEDEYGNLLDADQQDVMQQVDLYKREISPIARFSDSLSLMRDKRQAHHQCRTPQSPSPGSVQCSYGDGTGRKECTGSCAKGYVFPNGQSALTLQCNAGTWLPYSTFPRCKSTGECKFQLASAGSFSCNTNNRGKYCDIQCLGTPPINARFLCTPGQGWSPRLPYCVQQKAERLVAPSCNCQNGGTCDPYTSRCTCLPGYEGLQCEKRRLIVGHCGIEFTGASYKCDTSNRGFYCEIRCLSPEPIYGRFYCVSGGSWSPPLPHCAKSIRS</sequence>
<dbReference type="PROSITE" id="PS50923">
    <property type="entry name" value="SUSHI"/>
    <property type="match status" value="1"/>
</dbReference>
<evidence type="ECO:0000256" key="8">
    <source>
        <dbReference type="SAM" id="SignalP"/>
    </source>
</evidence>
<dbReference type="InterPro" id="IPR000742">
    <property type="entry name" value="EGF"/>
</dbReference>
<keyword evidence="6" id="KW-0245">EGF-like domain</keyword>
<reference evidence="12" key="2">
    <citation type="submission" date="2019-05" db="EMBL/GenBank/DDBJ databases">
        <title>Unravelling the molecular evolution of spider venoms.</title>
        <authorList>
            <person name="Pineda S."/>
        </authorList>
    </citation>
    <scope>NUCLEOTIDE SEQUENCE</scope>
</reference>
<keyword evidence="5 6" id="KW-1015">Disulfide bond</keyword>
<keyword evidence="4" id="KW-0722">Serine protease inhibitor</keyword>
<evidence type="ECO:0000256" key="4">
    <source>
        <dbReference type="ARBA" id="ARBA00022900"/>
    </source>
</evidence>
<keyword evidence="1" id="KW-0646">Protease inhibitor</keyword>
<dbReference type="InterPro" id="IPR000436">
    <property type="entry name" value="Sushi_SCR_CCP_dom"/>
</dbReference>
<dbReference type="InterPro" id="IPR002223">
    <property type="entry name" value="Kunitz_BPTI"/>
</dbReference>
<organism evidence="12">
    <name type="scientific">Liphistius thaleban</name>
    <dbReference type="NCBI Taxonomy" id="1905330"/>
    <lineage>
        <taxon>Eukaryota</taxon>
        <taxon>Metazoa</taxon>
        <taxon>Ecdysozoa</taxon>
        <taxon>Arthropoda</taxon>
        <taxon>Chelicerata</taxon>
        <taxon>Arachnida</taxon>
        <taxon>Araneae</taxon>
        <taxon>Mesothelae</taxon>
        <taxon>Liphistiidae</taxon>
        <taxon>Liphistius</taxon>
    </lineage>
</organism>
<protein>
    <submittedName>
        <fullName evidence="12">U60-Liphistoxin-Lth1a_1</fullName>
    </submittedName>
</protein>
<feature type="domain" description="BPTI/Kunitz inhibitor" evidence="10">
    <location>
        <begin position="62"/>
        <end position="112"/>
    </location>
</feature>
<dbReference type="Gene3D" id="2.10.25.10">
    <property type="entry name" value="Laminin"/>
    <property type="match status" value="1"/>
</dbReference>
<feature type="signal peptide" evidence="8">
    <location>
        <begin position="1"/>
        <end position="21"/>
    </location>
</feature>
<dbReference type="PANTHER" id="PTHR10083:SF374">
    <property type="entry name" value="BPTI_KUNITZ INHIBITOR DOMAIN-CONTAINING PROTEIN"/>
    <property type="match status" value="1"/>
</dbReference>
<evidence type="ECO:0000256" key="6">
    <source>
        <dbReference type="PROSITE-ProRule" id="PRU00076"/>
    </source>
</evidence>
<evidence type="ECO:0000259" key="10">
    <source>
        <dbReference type="PROSITE" id="PS50279"/>
    </source>
</evidence>
<dbReference type="GO" id="GO:0005615">
    <property type="term" value="C:extracellular space"/>
    <property type="evidence" value="ECO:0007669"/>
    <property type="project" value="TreeGrafter"/>
</dbReference>
<dbReference type="PROSITE" id="PS50026">
    <property type="entry name" value="EGF_3"/>
    <property type="match status" value="1"/>
</dbReference>
<dbReference type="Gene3D" id="4.10.410.10">
    <property type="entry name" value="Pancreatic trypsin inhibitor Kunitz domain"/>
    <property type="match status" value="1"/>
</dbReference>
<feature type="disulfide bond" evidence="6">
    <location>
        <begin position="312"/>
        <end position="321"/>
    </location>
</feature>
<evidence type="ECO:0000259" key="9">
    <source>
        <dbReference type="PROSITE" id="PS50026"/>
    </source>
</evidence>
<evidence type="ECO:0000256" key="2">
    <source>
        <dbReference type="ARBA" id="ARBA00022729"/>
    </source>
</evidence>
<keyword evidence="7" id="KW-0768">Sushi</keyword>
<dbReference type="EMBL" id="HAHM01000131">
    <property type="protein sequence ID" value="SNX34148.1"/>
    <property type="molecule type" value="Transcribed_RNA"/>
</dbReference>
<dbReference type="SUPFAM" id="SSF57362">
    <property type="entry name" value="BPTI-like"/>
    <property type="match status" value="1"/>
</dbReference>
<feature type="domain" description="Sushi" evidence="11">
    <location>
        <begin position="165"/>
        <end position="228"/>
    </location>
</feature>
<name>A0A4Q8K4X0_9ARAC</name>
<evidence type="ECO:0000256" key="3">
    <source>
        <dbReference type="ARBA" id="ARBA00022737"/>
    </source>
</evidence>
<dbReference type="FunFam" id="4.10.410.10:FF:000021">
    <property type="entry name" value="Serine protease inhibitor, putative"/>
    <property type="match status" value="1"/>
</dbReference>
<evidence type="ECO:0000256" key="5">
    <source>
        <dbReference type="ARBA" id="ARBA00023157"/>
    </source>
</evidence>
<dbReference type="InterPro" id="IPR036880">
    <property type="entry name" value="Kunitz_BPTI_sf"/>
</dbReference>
<dbReference type="InterPro" id="IPR002049">
    <property type="entry name" value="LE_dom"/>
</dbReference>
<dbReference type="SMART" id="SM00131">
    <property type="entry name" value="KU"/>
    <property type="match status" value="1"/>
</dbReference>
<dbReference type="PROSITE" id="PS01186">
    <property type="entry name" value="EGF_2"/>
    <property type="match status" value="1"/>
</dbReference>
<dbReference type="GO" id="GO:0004867">
    <property type="term" value="F:serine-type endopeptidase inhibitor activity"/>
    <property type="evidence" value="ECO:0007669"/>
    <property type="project" value="UniProtKB-KW"/>
</dbReference>
<feature type="domain" description="EGF-like" evidence="9">
    <location>
        <begin position="291"/>
        <end position="322"/>
    </location>
</feature>
<proteinExistence type="predicted"/>
<dbReference type="PROSITE" id="PS50279">
    <property type="entry name" value="BPTI_KUNITZ_2"/>
    <property type="match status" value="1"/>
</dbReference>
<dbReference type="InterPro" id="IPR020901">
    <property type="entry name" value="Prtase_inh_Kunz-CS"/>
</dbReference>
<evidence type="ECO:0000313" key="12">
    <source>
        <dbReference type="EMBL" id="SNX34148.1"/>
    </source>
</evidence>
<dbReference type="PROSITE" id="PS00280">
    <property type="entry name" value="BPTI_KUNITZ_1"/>
    <property type="match status" value="1"/>
</dbReference>
<comment type="caution">
    <text evidence="6">Lacks conserved residue(s) required for the propagation of feature annotation.</text>
</comment>
<evidence type="ECO:0000256" key="7">
    <source>
        <dbReference type="PROSITE-ProRule" id="PRU00302"/>
    </source>
</evidence>
<feature type="chain" id="PRO_5020354083" evidence="8">
    <location>
        <begin position="22"/>
        <end position="386"/>
    </location>
</feature>
<evidence type="ECO:0000259" key="11">
    <source>
        <dbReference type="PROSITE" id="PS50923"/>
    </source>
</evidence>
<dbReference type="CDD" id="cd00055">
    <property type="entry name" value="EGF_Lam"/>
    <property type="match status" value="1"/>
</dbReference>
<accession>A0A4Q8K4X0</accession>
<evidence type="ECO:0000256" key="1">
    <source>
        <dbReference type="ARBA" id="ARBA00022690"/>
    </source>
</evidence>